<keyword evidence="1" id="KW-0732">Signal</keyword>
<dbReference type="Proteomes" id="UP000321820">
    <property type="component" value="Chromosome"/>
</dbReference>
<feature type="signal peptide" evidence="1">
    <location>
        <begin position="1"/>
        <end position="21"/>
    </location>
</feature>
<sequence length="637" mass="70343">MKNQAVALILAVVSSSAFLQAQLKHTTNWADAPTVTQEQRQTTGFFSPLVHLPSLKEIGEYHSGGNFIPHGTSVSLGDREVESEPQGSSTATYAQFDARQASETTSYKASSYVPLDSWIYPAFDRLAAVGPLPTSTAILRPWTRLECARLLAEAHIAINYEDDDVAGPIFAALDKEFRSESTIIDGGRNASAGIESAYSRVTGIAGTPIRDGFHFASTITNDFGRPFGNGINSYDGLSGSAQFGPFAVYGRAEYQYASAMPEYSTATKQFLAANDVLPVGWNLRSGTTSRLRPIEAYVSLNLANWQLSFGQQSLWWAPDRSTSLILSNNAEALPMFRITRAKPATLPSFLSKLGPVHLDMFLARQGGVHYVGLGSTFAVHGTPDKPLKQPPYLWGFAFTVKPTEYLELGFAHTVIFAGYSRPLTFETFFHTFSVDGNGQEIEPGKRVTAFNFAYHPPFLRQSLVLYSEAMAWDNPIQGKFVGRYAFSPGIYIPQMPKLPKLDLRLEAAYTDLPKLPIQGYFYTNHHYIEGYTNYGQILGSWVGPQGIGGEASSTYWFSPRTKASISYRKMVSDVGYFQGGHRDDVSGKLIWTPNASTEISGDLQYGHWNFPAVSPTSKSDFTTTIQIRFFPQNHRDH</sequence>
<evidence type="ECO:0000256" key="1">
    <source>
        <dbReference type="SAM" id="SignalP"/>
    </source>
</evidence>
<dbReference type="InterPro" id="IPR026950">
    <property type="entry name" value="Caps_assemb_Wzi"/>
</dbReference>
<dbReference type="Gene3D" id="2.40.160.130">
    <property type="entry name" value="Capsule assembly protein Wzi"/>
    <property type="match status" value="1"/>
</dbReference>
<dbReference type="AlphaFoldDB" id="A0A5B9E933"/>
<dbReference type="OrthoDB" id="101884at2"/>
<accession>A0A5B9E933</accession>
<proteinExistence type="predicted"/>
<organism evidence="2 3">
    <name type="scientific">Terriglobus albidus</name>
    <dbReference type="NCBI Taxonomy" id="1592106"/>
    <lineage>
        <taxon>Bacteria</taxon>
        <taxon>Pseudomonadati</taxon>
        <taxon>Acidobacteriota</taxon>
        <taxon>Terriglobia</taxon>
        <taxon>Terriglobales</taxon>
        <taxon>Acidobacteriaceae</taxon>
        <taxon>Terriglobus</taxon>
    </lineage>
</organism>
<feature type="chain" id="PRO_5023033195" evidence="1">
    <location>
        <begin position="22"/>
        <end position="637"/>
    </location>
</feature>
<name>A0A5B9E933_9BACT</name>
<dbReference type="EMBL" id="CP042806">
    <property type="protein sequence ID" value="QEE26797.1"/>
    <property type="molecule type" value="Genomic_DNA"/>
</dbReference>
<dbReference type="Pfam" id="PF14052">
    <property type="entry name" value="Caps_assemb_Wzi"/>
    <property type="match status" value="1"/>
</dbReference>
<protein>
    <submittedName>
        <fullName evidence="2">Capsule assembly Wzi family protein</fullName>
    </submittedName>
</protein>
<dbReference type="InterPro" id="IPR038636">
    <property type="entry name" value="Wzi_sf"/>
</dbReference>
<keyword evidence="3" id="KW-1185">Reference proteome</keyword>
<evidence type="ECO:0000313" key="2">
    <source>
        <dbReference type="EMBL" id="QEE26797.1"/>
    </source>
</evidence>
<gene>
    <name evidence="2" type="ORF">FTW19_01525</name>
</gene>
<evidence type="ECO:0000313" key="3">
    <source>
        <dbReference type="Proteomes" id="UP000321820"/>
    </source>
</evidence>
<dbReference type="KEGG" id="talb:FTW19_01525"/>
<reference evidence="2 3" key="1">
    <citation type="submission" date="2019-08" db="EMBL/GenBank/DDBJ databases">
        <title>Complete genome sequence of Terriglobus albidus strain ORNL.</title>
        <authorList>
            <person name="Podar M."/>
        </authorList>
    </citation>
    <scope>NUCLEOTIDE SEQUENCE [LARGE SCALE GENOMIC DNA]</scope>
    <source>
        <strain evidence="2 3">ORNL</strain>
    </source>
</reference>